<evidence type="ECO:0000256" key="3">
    <source>
        <dbReference type="ARBA" id="ARBA00022475"/>
    </source>
</evidence>
<evidence type="ECO:0000256" key="9">
    <source>
        <dbReference type="SAM" id="Phobius"/>
    </source>
</evidence>
<evidence type="ECO:0000256" key="1">
    <source>
        <dbReference type="ARBA" id="ARBA00004429"/>
    </source>
</evidence>
<keyword evidence="4" id="KW-0997">Cell inner membrane</keyword>
<organism evidence="10 11">
    <name type="scientific">Iocasia fonsfrigidae</name>
    <dbReference type="NCBI Taxonomy" id="2682810"/>
    <lineage>
        <taxon>Bacteria</taxon>
        <taxon>Bacillati</taxon>
        <taxon>Bacillota</taxon>
        <taxon>Clostridia</taxon>
        <taxon>Halanaerobiales</taxon>
        <taxon>Halanaerobiaceae</taxon>
        <taxon>Iocasia</taxon>
    </lineage>
</organism>
<reference evidence="10" key="1">
    <citation type="submission" date="2019-12" db="EMBL/GenBank/DDBJ databases">
        <authorList>
            <person name="zhang j."/>
            <person name="sun C.M."/>
        </authorList>
    </citation>
    <scope>NUCLEOTIDE SEQUENCE</scope>
    <source>
        <strain evidence="10">NS-1</strain>
    </source>
</reference>
<evidence type="ECO:0000256" key="4">
    <source>
        <dbReference type="ARBA" id="ARBA00022519"/>
    </source>
</evidence>
<dbReference type="PANTHER" id="PTHR30574:SF1">
    <property type="entry name" value="SULPHUR TRANSPORT DOMAIN-CONTAINING PROTEIN"/>
    <property type="match status" value="1"/>
</dbReference>
<dbReference type="AlphaFoldDB" id="A0A8A7KCG6"/>
<dbReference type="GO" id="GO:0005886">
    <property type="term" value="C:plasma membrane"/>
    <property type="evidence" value="ECO:0007669"/>
    <property type="project" value="UniProtKB-SubCell"/>
</dbReference>
<comment type="subcellular location">
    <subcellularLocation>
        <location evidence="1">Cell inner membrane</location>
        <topology evidence="1">Multi-pass membrane protein</topology>
    </subcellularLocation>
</comment>
<keyword evidence="2" id="KW-0813">Transport</keyword>
<evidence type="ECO:0000256" key="2">
    <source>
        <dbReference type="ARBA" id="ARBA00022448"/>
    </source>
</evidence>
<keyword evidence="6 9" id="KW-1133">Transmembrane helix</keyword>
<dbReference type="KEGG" id="ifn:GM661_13700"/>
<feature type="transmembrane region" description="Helical" evidence="9">
    <location>
        <begin position="132"/>
        <end position="152"/>
    </location>
</feature>
<feature type="transmembrane region" description="Helical" evidence="9">
    <location>
        <begin position="263"/>
        <end position="281"/>
    </location>
</feature>
<feature type="transmembrane region" description="Helical" evidence="9">
    <location>
        <begin position="30"/>
        <end position="48"/>
    </location>
</feature>
<feature type="transmembrane region" description="Helical" evidence="9">
    <location>
        <begin position="327"/>
        <end position="349"/>
    </location>
</feature>
<dbReference type="EMBL" id="CP046640">
    <property type="protein sequence ID" value="QTL98940.1"/>
    <property type="molecule type" value="Genomic_DNA"/>
</dbReference>
<dbReference type="Pfam" id="PF04143">
    <property type="entry name" value="Sulf_transp"/>
    <property type="match status" value="1"/>
</dbReference>
<dbReference type="InterPro" id="IPR007272">
    <property type="entry name" value="Sulf_transp_TsuA/YedE"/>
</dbReference>
<keyword evidence="7 9" id="KW-0472">Membrane</keyword>
<evidence type="ECO:0000256" key="6">
    <source>
        <dbReference type="ARBA" id="ARBA00022989"/>
    </source>
</evidence>
<feature type="transmembrane region" description="Helical" evidence="9">
    <location>
        <begin position="99"/>
        <end position="125"/>
    </location>
</feature>
<comment type="similarity">
    <text evidence="8">Belongs to the TsuA/YedE (TC 9.B.102) family.</text>
</comment>
<feature type="transmembrane region" description="Helical" evidence="9">
    <location>
        <begin position="69"/>
        <end position="87"/>
    </location>
</feature>
<dbReference type="Proteomes" id="UP000665020">
    <property type="component" value="Chromosome"/>
</dbReference>
<accession>A0A8A7KCG6</accession>
<keyword evidence="5 9" id="KW-0812">Transmembrane</keyword>
<evidence type="ECO:0000256" key="7">
    <source>
        <dbReference type="ARBA" id="ARBA00023136"/>
    </source>
</evidence>
<proteinExistence type="inferred from homology"/>
<keyword evidence="3" id="KW-1003">Cell membrane</keyword>
<feature type="transmembrane region" description="Helical" evidence="9">
    <location>
        <begin position="361"/>
        <end position="378"/>
    </location>
</feature>
<feature type="transmembrane region" description="Helical" evidence="9">
    <location>
        <begin position="187"/>
        <end position="211"/>
    </location>
</feature>
<evidence type="ECO:0000256" key="8">
    <source>
        <dbReference type="ARBA" id="ARBA00035655"/>
    </source>
</evidence>
<evidence type="ECO:0000313" key="10">
    <source>
        <dbReference type="EMBL" id="QTL98940.1"/>
    </source>
</evidence>
<feature type="transmembrane region" description="Helical" evidence="9">
    <location>
        <begin position="390"/>
        <end position="410"/>
    </location>
</feature>
<keyword evidence="11" id="KW-1185">Reference proteome</keyword>
<sequence length="435" mass="48029">MKKTENILGFIVILLVLVLGKGFLKTDLLFFRLLIGVGLGYALARAYTGFAGSVNRAYRTGSTKLMRTMMFMFFITALITSAFLFKSDPVNYNLWINPINMGLILGGFLFGFGMSISVCCASGVLTDLSAGFPRAFITLLFFCLGVFLGFPVQRTASWVRNSWFITPTGVRINEGVFLPDLFQWDGLGGYLGSLILLALFCAVVIFVSYYYEKKLKENDKYLGHGMEIQQEQITELELKNFKPFSAETYEHIFAKPWTLKQGAVVMSIIFTLLMGVTRAGWGASTPYGIWLGKVLMFLGISAESLADFTKMSADVFKLPFFQHEVSVQNFGIIVGAVIYLLTAGKFKAIFTSELKISKKEILLYALGGITMGLGTRFANGCNVGALYTPIANFSLSGWVFLVFMIVGGIISNRIFFSPPLTSSGNLKKQGSEISM</sequence>
<evidence type="ECO:0000256" key="5">
    <source>
        <dbReference type="ARBA" id="ARBA00022692"/>
    </source>
</evidence>
<name>A0A8A7KCG6_9FIRM</name>
<feature type="transmembrane region" description="Helical" evidence="9">
    <location>
        <begin position="7"/>
        <end position="24"/>
    </location>
</feature>
<gene>
    <name evidence="10" type="ORF">GM661_13700</name>
</gene>
<dbReference type="PANTHER" id="PTHR30574">
    <property type="entry name" value="INNER MEMBRANE PROTEIN YEDE"/>
    <property type="match status" value="1"/>
</dbReference>
<protein>
    <submittedName>
        <fullName evidence="10">YeeE/YedE family protein</fullName>
    </submittedName>
</protein>
<dbReference type="RefSeq" id="WP_230867342.1">
    <property type="nucleotide sequence ID" value="NZ_CP046640.1"/>
</dbReference>
<evidence type="ECO:0000313" key="11">
    <source>
        <dbReference type="Proteomes" id="UP000665020"/>
    </source>
</evidence>